<dbReference type="EMBL" id="JAWHQM010000003">
    <property type="protein sequence ID" value="KAK5626168.1"/>
    <property type="molecule type" value="Genomic_DNA"/>
</dbReference>
<dbReference type="AlphaFoldDB" id="A0AAN7Z3Z5"/>
<evidence type="ECO:0000313" key="2">
    <source>
        <dbReference type="EMBL" id="KAK5626168.1"/>
    </source>
</evidence>
<evidence type="ECO:0000313" key="3">
    <source>
        <dbReference type="Proteomes" id="UP001305414"/>
    </source>
</evidence>
<comment type="caution">
    <text evidence="2">The sequence shown here is derived from an EMBL/GenBank/DDBJ whole genome shotgun (WGS) entry which is preliminary data.</text>
</comment>
<proteinExistence type="predicted"/>
<gene>
    <name evidence="2" type="ORF">RRF57_001883</name>
</gene>
<accession>A0AAN7Z3Z5</accession>
<keyword evidence="3" id="KW-1185">Reference proteome</keyword>
<feature type="region of interest" description="Disordered" evidence="1">
    <location>
        <begin position="19"/>
        <end position="77"/>
    </location>
</feature>
<name>A0AAN7Z3Z5_9PEZI</name>
<feature type="compositionally biased region" description="Polar residues" evidence="1">
    <location>
        <begin position="48"/>
        <end position="77"/>
    </location>
</feature>
<reference evidence="2 3" key="1">
    <citation type="submission" date="2023-10" db="EMBL/GenBank/DDBJ databases">
        <title>Draft genome sequence of Xylaria bambusicola isolate GMP-LS, the root and basal stem rot pathogen of sugarcane in Indonesia.</title>
        <authorList>
            <person name="Selvaraj P."/>
            <person name="Muralishankar V."/>
            <person name="Muruganantham S."/>
            <person name="Sp S."/>
            <person name="Haryani S."/>
            <person name="Lau K.J.X."/>
            <person name="Naqvi N.I."/>
        </authorList>
    </citation>
    <scope>NUCLEOTIDE SEQUENCE [LARGE SCALE GENOMIC DNA]</scope>
    <source>
        <strain evidence="2">GMP-LS</strain>
    </source>
</reference>
<evidence type="ECO:0000256" key="1">
    <source>
        <dbReference type="SAM" id="MobiDB-lite"/>
    </source>
</evidence>
<organism evidence="2 3">
    <name type="scientific">Xylaria bambusicola</name>
    <dbReference type="NCBI Taxonomy" id="326684"/>
    <lineage>
        <taxon>Eukaryota</taxon>
        <taxon>Fungi</taxon>
        <taxon>Dikarya</taxon>
        <taxon>Ascomycota</taxon>
        <taxon>Pezizomycotina</taxon>
        <taxon>Sordariomycetes</taxon>
        <taxon>Xylariomycetidae</taxon>
        <taxon>Xylariales</taxon>
        <taxon>Xylariaceae</taxon>
        <taxon>Xylaria</taxon>
    </lineage>
</organism>
<dbReference type="Proteomes" id="UP001305414">
    <property type="component" value="Unassembled WGS sequence"/>
</dbReference>
<protein>
    <submittedName>
        <fullName evidence="2">Uncharacterized protein</fullName>
    </submittedName>
</protein>
<sequence length="77" mass="8190">MQNTINPLLLDEYSQPKDWVMPAHNADQDSAYGSGGTGESSTQQNSGVISNYINPDLTGTSRPLGSPKATLTSGHLR</sequence>